<comment type="caution">
    <text evidence="1">The sequence shown here is derived from an EMBL/GenBank/DDBJ whole genome shotgun (WGS) entry which is preliminary data.</text>
</comment>
<proteinExistence type="predicted"/>
<reference evidence="1 2" key="1">
    <citation type="submission" date="2019-07" db="EMBL/GenBank/DDBJ databases">
        <title>Whole genome shotgun sequence of Skermanella aerolata NBRC 106429.</title>
        <authorList>
            <person name="Hosoyama A."/>
            <person name="Uohara A."/>
            <person name="Ohji S."/>
            <person name="Ichikawa N."/>
        </authorList>
    </citation>
    <scope>NUCLEOTIDE SEQUENCE [LARGE SCALE GENOMIC DNA]</scope>
    <source>
        <strain evidence="1 2">NBRC 106429</strain>
    </source>
</reference>
<evidence type="ECO:0000313" key="2">
    <source>
        <dbReference type="Proteomes" id="UP000321523"/>
    </source>
</evidence>
<organism evidence="1 2">
    <name type="scientific">Skermanella aerolata</name>
    <dbReference type="NCBI Taxonomy" id="393310"/>
    <lineage>
        <taxon>Bacteria</taxon>
        <taxon>Pseudomonadati</taxon>
        <taxon>Pseudomonadota</taxon>
        <taxon>Alphaproteobacteria</taxon>
        <taxon>Rhodospirillales</taxon>
        <taxon>Azospirillaceae</taxon>
        <taxon>Skermanella</taxon>
    </lineage>
</organism>
<dbReference type="AlphaFoldDB" id="A0A512DZ21"/>
<name>A0A512DZ21_9PROT</name>
<accession>A0A512DZ21</accession>
<evidence type="ECO:0000313" key="1">
    <source>
        <dbReference type="EMBL" id="GEO41679.1"/>
    </source>
</evidence>
<dbReference type="EMBL" id="BJYZ01000030">
    <property type="protein sequence ID" value="GEO41679.1"/>
    <property type="molecule type" value="Genomic_DNA"/>
</dbReference>
<dbReference type="Proteomes" id="UP000321523">
    <property type="component" value="Unassembled WGS sequence"/>
</dbReference>
<dbReference type="RefSeq" id="WP_044434312.1">
    <property type="nucleotide sequence ID" value="NZ_BJYZ01000030.1"/>
</dbReference>
<gene>
    <name evidence="1" type="ORF">SAE02_58270</name>
</gene>
<keyword evidence="2" id="KW-1185">Reference proteome</keyword>
<protein>
    <submittedName>
        <fullName evidence="1">Uncharacterized protein</fullName>
    </submittedName>
</protein>
<sequence length="73" mass="8057">MGAINQTVDIGEELEEEDLDFGQADLLTQAQKILLRLVLQDDPAELRRVASRYLADSMSPAAVRAALGPERMM</sequence>